<reference evidence="1 2" key="1">
    <citation type="journal article" date="2017" name="Genome Biol. Evol.">
        <title>Phytophthora megakarya and P. palmivora, closely related causal agents of cacao black pod rot, underwent increases in genome sizes and gene numbers by different mechanisms.</title>
        <authorList>
            <person name="Ali S.S."/>
            <person name="Shao J."/>
            <person name="Lary D.J."/>
            <person name="Kronmiller B."/>
            <person name="Shen D."/>
            <person name="Strem M.D."/>
            <person name="Amoako-Attah I."/>
            <person name="Akrofi A.Y."/>
            <person name="Begoude B.A."/>
            <person name="Ten Hoopen G.M."/>
            <person name="Coulibaly K."/>
            <person name="Kebe B.I."/>
            <person name="Melnick R.L."/>
            <person name="Guiltinan M.J."/>
            <person name="Tyler B.M."/>
            <person name="Meinhardt L.W."/>
            <person name="Bailey B.A."/>
        </authorList>
    </citation>
    <scope>NUCLEOTIDE SEQUENCE [LARGE SCALE GENOMIC DNA]</scope>
    <source>
        <strain evidence="2">sbr112.9</strain>
    </source>
</reference>
<protein>
    <submittedName>
        <fullName evidence="1">Uncharacterized protein</fullName>
    </submittedName>
</protein>
<dbReference type="SUPFAM" id="SSF48403">
    <property type="entry name" value="Ankyrin repeat"/>
    <property type="match status" value="1"/>
</dbReference>
<dbReference type="PANTHER" id="PTHR46586">
    <property type="entry name" value="ANKYRIN REPEAT-CONTAINING PROTEIN"/>
    <property type="match status" value="1"/>
</dbReference>
<dbReference type="Gene3D" id="1.25.40.20">
    <property type="entry name" value="Ankyrin repeat-containing domain"/>
    <property type="match status" value="2"/>
</dbReference>
<sequence>MSIAPKAAIAANGNIEVMKWLHHIARKAVRQSNGHGSCKWPSQDTPVTVCESIQGIPMLTCVDFVLRRCLALENLDANIASISRSISRFLRPPPNLLLSEACSLGTTAALNWSVYVAAERGDLTIVEWLFDHFSDCVAPVEVVKVAEQDGHLRVLRFLWDNRSDNQSENETLKITTPQGSDTVMKSTCTVQFEQGYDGCKWGHTVISKAVENGQLAQCLGEGMVLDFDDQMSAITSALRIGDIEFAERILSPDTSILQYATECRQPDIIAKVIDSGYLNWDEDRAATTLGHLAERGSVQLMQQILQLHSPFRSEHYIWEDVWIKGLKAACSNGNLSALVWLMEHPLGNSVKWLVDQDLIGDQHAITCVVHNAAFYGRLDILKLFYLLECPVGYETICLKRRRTVGPFSIEGREDNAFYLAAEGGHVAVLEWLTTNYPVEGALSNKPISNVTRNGHLEALKWLHKNRVDFSTPFGMQRATEDGHFEVVKWLYVNRPDSRSGLAITEAIQRGHFRIAELAYQ</sequence>
<name>A0A2P4YMK8_9STRA</name>
<accession>A0A2P4YMK8</accession>
<evidence type="ECO:0000313" key="1">
    <source>
        <dbReference type="EMBL" id="POM78989.1"/>
    </source>
</evidence>
<dbReference type="PANTHER" id="PTHR46586:SF3">
    <property type="entry name" value="ANKYRIN REPEAT-CONTAINING PROTEIN"/>
    <property type="match status" value="1"/>
</dbReference>
<dbReference type="Proteomes" id="UP000237271">
    <property type="component" value="Unassembled WGS sequence"/>
</dbReference>
<dbReference type="InterPro" id="IPR052050">
    <property type="entry name" value="SecEffector_AnkRepeat"/>
</dbReference>
<dbReference type="OrthoDB" id="70387at2759"/>
<proteinExistence type="predicted"/>
<evidence type="ECO:0000313" key="2">
    <source>
        <dbReference type="Proteomes" id="UP000237271"/>
    </source>
</evidence>
<dbReference type="AlphaFoldDB" id="A0A2P4YMK8"/>
<organism evidence="1 2">
    <name type="scientific">Phytophthora palmivora</name>
    <dbReference type="NCBI Taxonomy" id="4796"/>
    <lineage>
        <taxon>Eukaryota</taxon>
        <taxon>Sar</taxon>
        <taxon>Stramenopiles</taxon>
        <taxon>Oomycota</taxon>
        <taxon>Peronosporomycetes</taxon>
        <taxon>Peronosporales</taxon>
        <taxon>Peronosporaceae</taxon>
        <taxon>Phytophthora</taxon>
    </lineage>
</organism>
<dbReference type="EMBL" id="NCKW01001859">
    <property type="protein sequence ID" value="POM78989.1"/>
    <property type="molecule type" value="Genomic_DNA"/>
</dbReference>
<comment type="caution">
    <text evidence="1">The sequence shown here is derived from an EMBL/GenBank/DDBJ whole genome shotgun (WGS) entry which is preliminary data.</text>
</comment>
<gene>
    <name evidence="1" type="ORF">PHPALM_3416</name>
</gene>
<dbReference type="InterPro" id="IPR036770">
    <property type="entry name" value="Ankyrin_rpt-contain_sf"/>
</dbReference>
<keyword evidence="2" id="KW-1185">Reference proteome</keyword>